<protein>
    <recommendedName>
        <fullName evidence="3">J domain-containing protein</fullName>
    </recommendedName>
</protein>
<evidence type="ECO:0000259" key="3">
    <source>
        <dbReference type="PROSITE" id="PS50076"/>
    </source>
</evidence>
<dbReference type="OrthoDB" id="6028181at2"/>
<organism evidence="4 5">
    <name type="scientific">Pseudoxanthomonas wuyuanensis</name>
    <dbReference type="NCBI Taxonomy" id="1073196"/>
    <lineage>
        <taxon>Bacteria</taxon>
        <taxon>Pseudomonadati</taxon>
        <taxon>Pseudomonadota</taxon>
        <taxon>Gammaproteobacteria</taxon>
        <taxon>Lysobacterales</taxon>
        <taxon>Lysobacteraceae</taxon>
        <taxon>Pseudoxanthomonas</taxon>
    </lineage>
</organism>
<dbReference type="SUPFAM" id="SSF46565">
    <property type="entry name" value="Chaperone J-domain"/>
    <property type="match status" value="1"/>
</dbReference>
<evidence type="ECO:0000256" key="1">
    <source>
        <dbReference type="ARBA" id="ARBA00023186"/>
    </source>
</evidence>
<feature type="domain" description="J" evidence="3">
    <location>
        <begin position="7"/>
        <end position="67"/>
    </location>
</feature>
<dbReference type="InterPro" id="IPR036869">
    <property type="entry name" value="J_dom_sf"/>
</dbReference>
<evidence type="ECO:0000256" key="2">
    <source>
        <dbReference type="SAM" id="MobiDB-lite"/>
    </source>
</evidence>
<evidence type="ECO:0000313" key="4">
    <source>
        <dbReference type="EMBL" id="SOD55273.1"/>
    </source>
</evidence>
<dbReference type="InterPro" id="IPR001623">
    <property type="entry name" value="DnaJ_domain"/>
</dbReference>
<dbReference type="Gene3D" id="1.10.287.110">
    <property type="entry name" value="DnaJ domain"/>
    <property type="match status" value="1"/>
</dbReference>
<evidence type="ECO:0000313" key="5">
    <source>
        <dbReference type="Proteomes" id="UP000219374"/>
    </source>
</evidence>
<dbReference type="Proteomes" id="UP000219374">
    <property type="component" value="Unassembled WGS sequence"/>
</dbReference>
<dbReference type="CDD" id="cd06257">
    <property type="entry name" value="DnaJ"/>
    <property type="match status" value="1"/>
</dbReference>
<name>A0A286D9H0_9GAMM</name>
<dbReference type="RefSeq" id="WP_097122526.1">
    <property type="nucleotide sequence ID" value="NZ_OCND01000006.1"/>
</dbReference>
<dbReference type="PROSITE" id="PS50076">
    <property type="entry name" value="DNAJ_2"/>
    <property type="match status" value="1"/>
</dbReference>
<reference evidence="4 5" key="1">
    <citation type="submission" date="2017-09" db="EMBL/GenBank/DDBJ databases">
        <authorList>
            <person name="Ehlers B."/>
            <person name="Leendertz F.H."/>
        </authorList>
    </citation>
    <scope>NUCLEOTIDE SEQUENCE [LARGE SCALE GENOMIC DNA]</scope>
    <source>
        <strain evidence="4 5">CGMCC 1.10978</strain>
    </source>
</reference>
<keyword evidence="5" id="KW-1185">Reference proteome</keyword>
<accession>A0A286D9H0</accession>
<dbReference type="Pfam" id="PF00226">
    <property type="entry name" value="DnaJ"/>
    <property type="match status" value="1"/>
</dbReference>
<feature type="region of interest" description="Disordered" evidence="2">
    <location>
        <begin position="69"/>
        <end position="111"/>
    </location>
</feature>
<keyword evidence="1" id="KW-0143">Chaperone</keyword>
<feature type="compositionally biased region" description="Low complexity" evidence="2">
    <location>
        <begin position="78"/>
        <end position="89"/>
    </location>
</feature>
<dbReference type="EMBL" id="OCND01000006">
    <property type="protein sequence ID" value="SOD55273.1"/>
    <property type="molecule type" value="Genomic_DNA"/>
</dbReference>
<proteinExistence type="predicted"/>
<sequence>MEPDFSSLYSQLNLSPDCTLEELQHAYRRRVGELHPDRGGDAAAQGDAQQQLAGLIQQYKTAVQFHRAHGRLPGSPRGSGATGAAAETGPRLADRTRRTSSPAPDADESGNATRNGWLAALLIALALYLLLSGVDRKTGMPAGDSARQENADASAAAGPRYAQLQLGMDAEAVLQVQGTPTRMSTYVWEYGPSWVRFEKGKLVEWHSSPLYRLKAAQPQSEAP</sequence>
<dbReference type="AlphaFoldDB" id="A0A286D9H0"/>
<gene>
    <name evidence="4" type="ORF">SAMN06296416_106241</name>
</gene>